<protein>
    <submittedName>
        <fullName evidence="1">Uncharacterized protein</fullName>
    </submittedName>
</protein>
<accession>A0A1W1UBU7</accession>
<name>A0A1W1UBU7_9DEIO</name>
<sequence length="115" mass="13030">MPSPKGGGSASLIRMCGAEAARMTQELTAQGRRLNTDVRWVKVYRVRRWQSAFHNSIYHLRAQGFKQDTYRKFRRQGWDNAETLVYTNSAGRYVGMISRGTSADGASFIFALYGN</sequence>
<evidence type="ECO:0000313" key="2">
    <source>
        <dbReference type="Proteomes" id="UP000192582"/>
    </source>
</evidence>
<dbReference type="EMBL" id="FWWU01000002">
    <property type="protein sequence ID" value="SMB78523.1"/>
    <property type="molecule type" value="Genomic_DNA"/>
</dbReference>
<dbReference type="AlphaFoldDB" id="A0A1W1UBU7"/>
<dbReference type="Proteomes" id="UP000192582">
    <property type="component" value="Unassembled WGS sequence"/>
</dbReference>
<reference evidence="1 2" key="1">
    <citation type="submission" date="2017-04" db="EMBL/GenBank/DDBJ databases">
        <authorList>
            <person name="Afonso C.L."/>
            <person name="Miller P.J."/>
            <person name="Scott M.A."/>
            <person name="Spackman E."/>
            <person name="Goraichik I."/>
            <person name="Dimitrov K.M."/>
            <person name="Suarez D.L."/>
            <person name="Swayne D.E."/>
        </authorList>
    </citation>
    <scope>NUCLEOTIDE SEQUENCE [LARGE SCALE GENOMIC DNA]</scope>
    <source>
        <strain evidence="1 2">KR-140</strain>
    </source>
</reference>
<gene>
    <name evidence="1" type="ORF">SAMN00790413_06694</name>
</gene>
<organism evidence="1 2">
    <name type="scientific">Deinococcus hopiensis KR-140</name>
    <dbReference type="NCBI Taxonomy" id="695939"/>
    <lineage>
        <taxon>Bacteria</taxon>
        <taxon>Thermotogati</taxon>
        <taxon>Deinococcota</taxon>
        <taxon>Deinococci</taxon>
        <taxon>Deinococcales</taxon>
        <taxon>Deinococcaceae</taxon>
        <taxon>Deinococcus</taxon>
    </lineage>
</organism>
<keyword evidence="2" id="KW-1185">Reference proteome</keyword>
<evidence type="ECO:0000313" key="1">
    <source>
        <dbReference type="EMBL" id="SMB78523.1"/>
    </source>
</evidence>
<proteinExistence type="predicted"/>